<dbReference type="Proteomes" id="UP000604046">
    <property type="component" value="Unassembled WGS sequence"/>
</dbReference>
<evidence type="ECO:0000313" key="4">
    <source>
        <dbReference type="EMBL" id="CAE7571319.1"/>
    </source>
</evidence>
<feature type="domain" description="K Homology" evidence="3">
    <location>
        <begin position="782"/>
        <end position="850"/>
    </location>
</feature>
<evidence type="ECO:0000256" key="1">
    <source>
        <dbReference type="PROSITE-ProRule" id="PRU00117"/>
    </source>
</evidence>
<sequence>MACDDDDDDVLYSFSSWDLWHEVVKNPPQEEVMSNSPLFALRPGVRCGALQVSRWRQAMLAAWPSDHRAARHAAMAVLNALDEPKMQLAHGGDEAQERGEPQKPRQEDPTAGGNQDSGPSVPATPSALRCGARGGGDAKSSTCLGEEGLPDFEEQAWEQQRRLAGLVGRLVVYQDSRMLREDFVLRPGLRQSGAVVQMLRNPGLAEKAGIQVGDRLVSVNERRVQDFADCISEGFLSGIKFPAKLVFMCKIGKITSEVRLVASAPFELGFTLASDKVWAGARTKFLYQEARAWGAGRGVCSVGVRVESQTSTQPQCPIDEVSPKEESTSLFDTVTNNGEFELSKSAKRRAAKKARDEKFAEDNPAPAPAPEPVPEKKPKAKAAPAPDPKAKAKEAAKAAAKPKAQAKKEEPPKPEPKAEPKAKGKAAAKAAAAPEAAKPKEAAKKADPKAKAGGKKEAPAPAPAPEPKAQPKGKAKAKAEPAPAPAPAPATKAAAKPAAKQAAKAKGAPPKEEKEPDNKDRVDLVQPYEMDDGTGGDWEQSTGLSKKAEKRKEKEEQRKREQAVATAQAKKTVPGMAPTNIVPGMAPPKAASKEEIAAFMQGVKEKGAEARALVEAENAEKTSMHTAQIKVPENKIGIVIGPKGSKIKMIQEKTGVTRIDTSGEMFTIVGPQQAVEMAYNAVKELMEKGYCSMAFEDFKEEAVPVHPSVFPDLIGKGGVTIKAFKSELNVEVTIPGDIPKTATTGTKKYKVTLAGKKDDVAEAKKVIDSIVAYGYHEKTHPGQTHEEMEVEPWAYKFLIGKSGSELRHIQNNYKVKVNIPREHSVCQNVVVVGGPGDVARAKDYIDNVLWKAQNQPAGGRQADAAIDTWGEEEEEALWLAELRMPQKAIPVKTGSVRAGKEGSSPCLYTGLDEGLHLQEALDRSDELQAIGLGVPDLPGQAAKGIESFCWAASGQHSTPIRVLKERVFDPNLASLTLGVQAGQAFTPRQMFALEQQEAAHLVRRAKCDAEAHLRHFQKEESQSTADGGAQSTNRSAVDESEASQAEIHRQSSFTGADEVAQGAQGAEADEACPPASEFLAMQLSWEDPSSPPCGAQDWVQLVLSRAKDDGIEATRRAVGREVVQCLITQLVGRTSSFDFVADMCGLMAAPFARRGYRQEHAGVKACRMAPCNMWFKEPCAAAAPPTFDWAAFAQGRARDVDSLDTLTSGLRKEVRGGSLQAHICTISRPEDVARVMQAFRAALAFQEVTSWCYGFRLRKPREEGGNPEEGHASDAEEGCEDGLDDGCGEKILTVLRRSALQGLLVVVSRWQDRGKTPGLELYGLQLYSLVVERCKDLIANVKMAMGLGQVPDASPQTMPLFKERLSKKTIDFSFLPKLPEPRVPMKFGPNHFLYESSMNKQRSMPSLFGGGDVRLWMANDECLRHLPDSELWALRAIRQPDPLIERTLHAVSLLRGQSPAALSGPPAARWGHLLQTLRSQTLRTELLLFDARCISQKTAQMALAVLEGMDAEEVRRANPGAGVLFEWAQGVARYRCLGPTEEEEALAALQPREADLSPLPKMGPRRLLPPTRRVRKQAGFGQSRCGSGMLRTR</sequence>
<gene>
    <name evidence="4" type="primary">SCP160</name>
    <name evidence="4" type="ORF">SNAT2548_LOCUS32540</name>
</gene>
<dbReference type="InterPro" id="IPR004088">
    <property type="entry name" value="KH_dom_type_1"/>
</dbReference>
<feature type="compositionally biased region" description="Basic and acidic residues" evidence="2">
    <location>
        <begin position="509"/>
        <end position="523"/>
    </location>
</feature>
<evidence type="ECO:0000256" key="2">
    <source>
        <dbReference type="SAM" id="MobiDB-lite"/>
    </source>
</evidence>
<dbReference type="SUPFAM" id="SSF50156">
    <property type="entry name" value="PDZ domain-like"/>
    <property type="match status" value="1"/>
</dbReference>
<accession>A0A812UNB6</accession>
<feature type="compositionally biased region" description="Low complexity" evidence="2">
    <location>
        <begin position="1055"/>
        <end position="1066"/>
    </location>
</feature>
<feature type="region of interest" description="Disordered" evidence="2">
    <location>
        <begin position="1016"/>
        <end position="1070"/>
    </location>
</feature>
<organism evidence="4 5">
    <name type="scientific">Symbiodinium natans</name>
    <dbReference type="NCBI Taxonomy" id="878477"/>
    <lineage>
        <taxon>Eukaryota</taxon>
        <taxon>Sar</taxon>
        <taxon>Alveolata</taxon>
        <taxon>Dinophyceae</taxon>
        <taxon>Suessiales</taxon>
        <taxon>Symbiodiniaceae</taxon>
        <taxon>Symbiodinium</taxon>
    </lineage>
</organism>
<keyword evidence="5" id="KW-1185">Reference proteome</keyword>
<dbReference type="InterPro" id="IPR036612">
    <property type="entry name" value="KH_dom_type_1_sf"/>
</dbReference>
<dbReference type="GO" id="GO:0003723">
    <property type="term" value="F:RNA binding"/>
    <property type="evidence" value="ECO:0007669"/>
    <property type="project" value="UniProtKB-UniRule"/>
</dbReference>
<proteinExistence type="predicted"/>
<dbReference type="SMART" id="SM00322">
    <property type="entry name" value="KH"/>
    <property type="match status" value="3"/>
</dbReference>
<feature type="compositionally biased region" description="Low complexity" evidence="2">
    <location>
        <begin position="489"/>
        <end position="508"/>
    </location>
</feature>
<feature type="compositionally biased region" description="Polar residues" evidence="2">
    <location>
        <begin position="1022"/>
        <end position="1035"/>
    </location>
</feature>
<evidence type="ECO:0000313" key="5">
    <source>
        <dbReference type="Proteomes" id="UP000604046"/>
    </source>
</evidence>
<feature type="region of interest" description="Disordered" evidence="2">
    <location>
        <begin position="90"/>
        <end position="146"/>
    </location>
</feature>
<dbReference type="InterPro" id="IPR036034">
    <property type="entry name" value="PDZ_sf"/>
</dbReference>
<keyword evidence="1" id="KW-0694">RNA-binding</keyword>
<feature type="compositionally biased region" description="Basic and acidic residues" evidence="2">
    <location>
        <begin position="546"/>
        <end position="562"/>
    </location>
</feature>
<dbReference type="PROSITE" id="PS50084">
    <property type="entry name" value="KH_TYPE_1"/>
    <property type="match status" value="3"/>
</dbReference>
<feature type="region of interest" description="Disordered" evidence="2">
    <location>
        <begin position="311"/>
        <end position="583"/>
    </location>
</feature>
<dbReference type="CDD" id="cd00105">
    <property type="entry name" value="KH-I"/>
    <property type="match status" value="1"/>
</dbReference>
<feature type="compositionally biased region" description="Basic and acidic residues" evidence="2">
    <location>
        <begin position="91"/>
        <end position="108"/>
    </location>
</feature>
<feature type="domain" description="K Homology" evidence="3">
    <location>
        <begin position="623"/>
        <end position="687"/>
    </location>
</feature>
<dbReference type="EMBL" id="CAJNDS010002714">
    <property type="protein sequence ID" value="CAE7571319.1"/>
    <property type="molecule type" value="Genomic_DNA"/>
</dbReference>
<dbReference type="OrthoDB" id="5204190at2759"/>
<feature type="compositionally biased region" description="Basic and acidic residues" evidence="2">
    <location>
        <begin position="437"/>
        <end position="458"/>
    </location>
</feature>
<feature type="compositionally biased region" description="Basic and acidic residues" evidence="2">
    <location>
        <begin position="406"/>
        <end position="422"/>
    </location>
</feature>
<dbReference type="Gene3D" id="2.30.42.10">
    <property type="match status" value="1"/>
</dbReference>
<feature type="compositionally biased region" description="Polar residues" evidence="2">
    <location>
        <begin position="328"/>
        <end position="338"/>
    </location>
</feature>
<dbReference type="InterPro" id="IPR004087">
    <property type="entry name" value="KH_dom"/>
</dbReference>
<dbReference type="InterPro" id="IPR036956">
    <property type="entry name" value="Impact_N_sf"/>
</dbReference>
<dbReference type="Pfam" id="PF00013">
    <property type="entry name" value="KH_1"/>
    <property type="match status" value="3"/>
</dbReference>
<reference evidence="4" key="1">
    <citation type="submission" date="2021-02" db="EMBL/GenBank/DDBJ databases">
        <authorList>
            <person name="Dougan E. K."/>
            <person name="Rhodes N."/>
            <person name="Thang M."/>
            <person name="Chan C."/>
        </authorList>
    </citation>
    <scope>NUCLEOTIDE SEQUENCE</scope>
</reference>
<feature type="domain" description="K Homology" evidence="3">
    <location>
        <begin position="697"/>
        <end position="772"/>
    </location>
</feature>
<dbReference type="Gene3D" id="3.30.1370.10">
    <property type="entry name" value="K Homology domain, type 1"/>
    <property type="match status" value="3"/>
</dbReference>
<name>A0A812UNB6_9DINO</name>
<dbReference type="Gene3D" id="3.30.230.30">
    <property type="entry name" value="Impact, N-terminal domain"/>
    <property type="match status" value="1"/>
</dbReference>
<comment type="caution">
    <text evidence="4">The sequence shown here is derived from an EMBL/GenBank/DDBJ whole genome shotgun (WGS) entry which is preliminary data.</text>
</comment>
<dbReference type="SUPFAM" id="SSF54791">
    <property type="entry name" value="Eukaryotic type KH-domain (KH-domain type I)"/>
    <property type="match status" value="3"/>
</dbReference>
<protein>
    <submittedName>
        <fullName evidence="4">SCP160 protein</fullName>
    </submittedName>
</protein>
<feature type="compositionally biased region" description="Low complexity" evidence="2">
    <location>
        <begin position="425"/>
        <end position="436"/>
    </location>
</feature>
<evidence type="ECO:0000259" key="3">
    <source>
        <dbReference type="SMART" id="SM00322"/>
    </source>
</evidence>